<dbReference type="EMBL" id="CALNXJ010000035">
    <property type="protein sequence ID" value="CAH3141174.1"/>
    <property type="molecule type" value="Genomic_DNA"/>
</dbReference>
<feature type="non-terminal residue" evidence="1">
    <location>
        <position position="1"/>
    </location>
</feature>
<gene>
    <name evidence="1" type="ORF">PMEA_00019552</name>
</gene>
<proteinExistence type="predicted"/>
<evidence type="ECO:0000313" key="2">
    <source>
        <dbReference type="Proteomes" id="UP001159428"/>
    </source>
</evidence>
<reference evidence="1 2" key="1">
    <citation type="submission" date="2022-05" db="EMBL/GenBank/DDBJ databases">
        <authorList>
            <consortium name="Genoscope - CEA"/>
            <person name="William W."/>
        </authorList>
    </citation>
    <scope>NUCLEOTIDE SEQUENCE [LARGE SCALE GENOMIC DNA]</scope>
</reference>
<protein>
    <submittedName>
        <fullName evidence="1">Uncharacterized protein</fullName>
    </submittedName>
</protein>
<evidence type="ECO:0000313" key="1">
    <source>
        <dbReference type="EMBL" id="CAH3141174.1"/>
    </source>
</evidence>
<accession>A0AAU9X9H7</accession>
<name>A0AAU9X9H7_9CNID</name>
<organism evidence="1 2">
    <name type="scientific">Pocillopora meandrina</name>
    <dbReference type="NCBI Taxonomy" id="46732"/>
    <lineage>
        <taxon>Eukaryota</taxon>
        <taxon>Metazoa</taxon>
        <taxon>Cnidaria</taxon>
        <taxon>Anthozoa</taxon>
        <taxon>Hexacorallia</taxon>
        <taxon>Scleractinia</taxon>
        <taxon>Astrocoeniina</taxon>
        <taxon>Pocilloporidae</taxon>
        <taxon>Pocillopora</taxon>
    </lineage>
</organism>
<dbReference type="Proteomes" id="UP001159428">
    <property type="component" value="Unassembled WGS sequence"/>
</dbReference>
<comment type="caution">
    <text evidence="1">The sequence shown here is derived from an EMBL/GenBank/DDBJ whole genome shotgun (WGS) entry which is preliminary data.</text>
</comment>
<sequence length="114" mass="12980">DPCYDYKNLSDASRKSSYKIRENQCDDKLQEGWYRFVGAAGTKMPTTRVPALSCGTTYSGWLIRKDSPPFTEVCFSKQNTGCKNTVSISEKECGSYHIYKLYPTKCPRRYCGSD</sequence>
<keyword evidence="2" id="KW-1185">Reference proteome</keyword>
<dbReference type="AlphaFoldDB" id="A0AAU9X9H7"/>